<proteinExistence type="predicted"/>
<evidence type="ECO:0008006" key="9">
    <source>
        <dbReference type="Google" id="ProtNLM"/>
    </source>
</evidence>
<comment type="subcellular location">
    <subcellularLocation>
        <location evidence="1">Cell membrane</location>
        <topology evidence="1">Multi-pass membrane protein</topology>
    </subcellularLocation>
</comment>
<keyword evidence="3" id="KW-1003">Cell membrane</keyword>
<keyword evidence="6 7" id="KW-0472">Membrane</keyword>
<reference evidence="8" key="1">
    <citation type="journal article" date="2015" name="Nature">
        <title>Complex archaea that bridge the gap between prokaryotes and eukaryotes.</title>
        <authorList>
            <person name="Spang A."/>
            <person name="Saw J.H."/>
            <person name="Jorgensen S.L."/>
            <person name="Zaremba-Niedzwiedzka K."/>
            <person name="Martijn J."/>
            <person name="Lind A.E."/>
            <person name="van Eijk R."/>
            <person name="Schleper C."/>
            <person name="Guy L."/>
            <person name="Ettema T.J."/>
        </authorList>
    </citation>
    <scope>NUCLEOTIDE SEQUENCE</scope>
</reference>
<dbReference type="InterPro" id="IPR001463">
    <property type="entry name" value="Na/Ala_symport"/>
</dbReference>
<feature type="transmembrane region" description="Helical" evidence="7">
    <location>
        <begin position="510"/>
        <end position="528"/>
    </location>
</feature>
<dbReference type="EMBL" id="LAZR01001288">
    <property type="protein sequence ID" value="KKN47237.1"/>
    <property type="molecule type" value="Genomic_DNA"/>
</dbReference>
<keyword evidence="2" id="KW-0813">Transport</keyword>
<evidence type="ECO:0000256" key="6">
    <source>
        <dbReference type="ARBA" id="ARBA00023136"/>
    </source>
</evidence>
<comment type="caution">
    <text evidence="8">The sequence shown here is derived from an EMBL/GenBank/DDBJ whole genome shotgun (WGS) entry which is preliminary data.</text>
</comment>
<evidence type="ECO:0000256" key="4">
    <source>
        <dbReference type="ARBA" id="ARBA00022692"/>
    </source>
</evidence>
<dbReference type="Pfam" id="PF01235">
    <property type="entry name" value="Na_Ala_symp"/>
    <property type="match status" value="1"/>
</dbReference>
<feature type="transmembrane region" description="Helical" evidence="7">
    <location>
        <begin position="331"/>
        <end position="352"/>
    </location>
</feature>
<dbReference type="AlphaFoldDB" id="A0A0F9RCL9"/>
<dbReference type="SUPFAM" id="SSF49478">
    <property type="entry name" value="Cna protein B-type domain"/>
    <property type="match status" value="1"/>
</dbReference>
<evidence type="ECO:0000256" key="7">
    <source>
        <dbReference type="SAM" id="Phobius"/>
    </source>
</evidence>
<feature type="transmembrane region" description="Helical" evidence="7">
    <location>
        <begin position="358"/>
        <end position="384"/>
    </location>
</feature>
<feature type="transmembrane region" description="Helical" evidence="7">
    <location>
        <begin position="548"/>
        <end position="571"/>
    </location>
</feature>
<evidence type="ECO:0000256" key="3">
    <source>
        <dbReference type="ARBA" id="ARBA00022475"/>
    </source>
</evidence>
<dbReference type="GO" id="GO:0005886">
    <property type="term" value="C:plasma membrane"/>
    <property type="evidence" value="ECO:0007669"/>
    <property type="project" value="UniProtKB-SubCell"/>
</dbReference>
<protein>
    <recommendedName>
        <fullName evidence="9">Amino acid carrier protein</fullName>
    </recommendedName>
</protein>
<feature type="transmembrane region" description="Helical" evidence="7">
    <location>
        <begin position="302"/>
        <end position="319"/>
    </location>
</feature>
<accession>A0A0F9RCL9</accession>
<keyword evidence="4 7" id="KW-0812">Transmembrane</keyword>
<feature type="transmembrane region" description="Helical" evidence="7">
    <location>
        <begin position="212"/>
        <end position="231"/>
    </location>
</feature>
<feature type="transmembrane region" description="Helical" evidence="7">
    <location>
        <begin position="261"/>
        <end position="282"/>
    </location>
</feature>
<dbReference type="Gene3D" id="1.20.1740.10">
    <property type="entry name" value="Amino acid/polyamine transporter I"/>
    <property type="match status" value="1"/>
</dbReference>
<dbReference type="GO" id="GO:0005283">
    <property type="term" value="F:amino acid:sodium symporter activity"/>
    <property type="evidence" value="ECO:0007669"/>
    <property type="project" value="InterPro"/>
</dbReference>
<feature type="transmembrane region" description="Helical" evidence="7">
    <location>
        <begin position="126"/>
        <end position="148"/>
    </location>
</feature>
<keyword evidence="5 7" id="KW-1133">Transmembrane helix</keyword>
<evidence type="ECO:0000256" key="5">
    <source>
        <dbReference type="ARBA" id="ARBA00022989"/>
    </source>
</evidence>
<name>A0A0F9RCL9_9ZZZZ</name>
<sequence>MKKKTLTIIFFFLCLMSLSTLKAADIKGKVILSPKGKPYTEGIVLLKPLEEAYFSETALDVEGNFIYSDLRPGKYIIKMDLYELTPFEEEIEIKDKTETLELNFTISLSLLDKILIFITKASDFMWSYWMIALLLGTGILLTYLTRLIQVRRLILSLKMVLRGALGKDKSEKEEGDISPYAALMTALAATVGNGNIAGVATAIAVGGPGAPVWMWIAGFFGMATKYAEGFLGVRYRIKNIRGEMSGGPMYYARNGIKNEKLAKFMGMLFAVCGAIACLLGTGNMMQSNSMALVFNREFQIPFWISGLVITGIVGMVILGGIKRIGRVSERLVPTMIIIYFGGAIVVILANIINLPAALTTIFTSAFSVKAIGGGMVGVTIKLAISQGIRRGLLSNESGLGSAGIAQSASKSKDPSRNGLIAMTGTFIDTMVVNTLTTLAIVITGSYLKTAAYGDPRALTSTALTADAFASVIPYGGYIIALCSFLFGYSTLLGWCYYGEKCLEYIFGVRIIYPFRLAFITLLFIGSIIQGPHRYIVWYIGDVANAFMAIPNLLSLLLLAGLVGKVTTKYFYEKKREI</sequence>
<feature type="transmembrane region" description="Helical" evidence="7">
    <location>
        <begin position="180"/>
        <end position="206"/>
    </location>
</feature>
<evidence type="ECO:0000256" key="2">
    <source>
        <dbReference type="ARBA" id="ARBA00022448"/>
    </source>
</evidence>
<feature type="transmembrane region" description="Helical" evidence="7">
    <location>
        <begin position="419"/>
        <end position="442"/>
    </location>
</feature>
<evidence type="ECO:0000313" key="8">
    <source>
        <dbReference type="EMBL" id="KKN47237.1"/>
    </source>
</evidence>
<dbReference type="PANTHER" id="PTHR30330:SF3">
    <property type="entry name" value="TRANSCRIPTIONAL REGULATOR, LRP FAMILY"/>
    <property type="match status" value="1"/>
</dbReference>
<evidence type="ECO:0000256" key="1">
    <source>
        <dbReference type="ARBA" id="ARBA00004651"/>
    </source>
</evidence>
<feature type="transmembrane region" description="Helical" evidence="7">
    <location>
        <begin position="474"/>
        <end position="498"/>
    </location>
</feature>
<dbReference type="NCBIfam" id="TIGR00835">
    <property type="entry name" value="agcS"/>
    <property type="match status" value="1"/>
</dbReference>
<dbReference type="PRINTS" id="PR00175">
    <property type="entry name" value="NAALASMPORT"/>
</dbReference>
<gene>
    <name evidence="8" type="ORF">LCGC14_0664940</name>
</gene>
<dbReference type="PANTHER" id="PTHR30330">
    <property type="entry name" value="AGSS FAMILY TRANSPORTER, SODIUM-ALANINE"/>
    <property type="match status" value="1"/>
</dbReference>
<organism evidence="8">
    <name type="scientific">marine sediment metagenome</name>
    <dbReference type="NCBI Taxonomy" id="412755"/>
    <lineage>
        <taxon>unclassified sequences</taxon>
        <taxon>metagenomes</taxon>
        <taxon>ecological metagenomes</taxon>
    </lineage>
</organism>